<reference evidence="2 3" key="1">
    <citation type="submission" date="2018-10" db="EMBL/GenBank/DDBJ databases">
        <title>Cohnella sp. M2MS4P-1, whole genome shotgun sequence.</title>
        <authorList>
            <person name="Tuo L."/>
        </authorList>
    </citation>
    <scope>NUCLEOTIDE SEQUENCE [LARGE SCALE GENOMIC DNA]</scope>
    <source>
        <strain evidence="2 3">M2MS4P-1</strain>
    </source>
</reference>
<dbReference type="InterPro" id="IPR007404">
    <property type="entry name" value="YdjM-like"/>
</dbReference>
<organism evidence="2 3">
    <name type="scientific">Cohnella endophytica</name>
    <dbReference type="NCBI Taxonomy" id="2419778"/>
    <lineage>
        <taxon>Bacteria</taxon>
        <taxon>Bacillati</taxon>
        <taxon>Bacillota</taxon>
        <taxon>Bacilli</taxon>
        <taxon>Bacillales</taxon>
        <taxon>Paenibacillaceae</taxon>
        <taxon>Cohnella</taxon>
    </lineage>
</organism>
<name>A0A494Y5Y1_9BACL</name>
<keyword evidence="3" id="KW-1185">Reference proteome</keyword>
<dbReference type="InterPro" id="IPR053170">
    <property type="entry name" value="Transcription_regulator"/>
</dbReference>
<proteinExistence type="predicted"/>
<dbReference type="AlphaFoldDB" id="A0A494Y5Y1"/>
<dbReference type="OrthoDB" id="110250at2"/>
<dbReference type="RefSeq" id="WP_120974541.1">
    <property type="nucleotide sequence ID" value="NZ_RBZM01000002.1"/>
</dbReference>
<protein>
    <submittedName>
        <fullName evidence="2">Metal-dependent hydrolase</fullName>
    </submittedName>
</protein>
<accession>A0A494Y5Y1</accession>
<evidence type="ECO:0000313" key="2">
    <source>
        <dbReference type="EMBL" id="RKP56925.1"/>
    </source>
</evidence>
<keyword evidence="1" id="KW-0472">Membrane</keyword>
<gene>
    <name evidence="2" type="ORF">D7Z26_02755</name>
</gene>
<dbReference type="GO" id="GO:0016787">
    <property type="term" value="F:hydrolase activity"/>
    <property type="evidence" value="ECO:0007669"/>
    <property type="project" value="UniProtKB-KW"/>
</dbReference>
<dbReference type="PANTHER" id="PTHR40031:SF1">
    <property type="entry name" value="MEMBRANE-BOUND METAL-DEPENDENT HYDROLASE"/>
    <property type="match status" value="1"/>
</dbReference>
<dbReference type="Proteomes" id="UP000282076">
    <property type="component" value="Unassembled WGS sequence"/>
</dbReference>
<dbReference type="Pfam" id="PF04307">
    <property type="entry name" value="YdjM"/>
    <property type="match status" value="1"/>
</dbReference>
<dbReference type="PANTHER" id="PTHR40031">
    <property type="entry name" value="HYPOTHETICAL MEMBRANE SPANNING PROTEIN"/>
    <property type="match status" value="1"/>
</dbReference>
<feature type="transmembrane region" description="Helical" evidence="1">
    <location>
        <begin position="165"/>
        <end position="186"/>
    </location>
</feature>
<sequence length="322" mass="36065">MDTGSHLLFGATLAGLAFVFPAVSSDPQLAAAALTVSLVGSHAPDLDSVTRLFGNDVYLKLHRSYSHSVAAWPLWAVAIGSLAAWAWGAGEHWALLCGVALAAVVLHVAFDYTNAYGVQSLLPFNKEWHHLDALVLTDPFLVFIHAGAVMISLSNGLADPALPCGVAWAVSIVYIGWRALHHRLIVRRIRRRFRRWRAVHVLPGLWWYRWQYVVQTDTGHEMGEISGRRILPSESLPFGESHACIEATRNASSVRTLLGYAKRQHASWTSLPGGGYRVTWTDLRFWRPGKLPYRAEVWLDDQFNVRRECIGWHKKAWEAPYV</sequence>
<keyword evidence="2" id="KW-0378">Hydrolase</keyword>
<comment type="caution">
    <text evidence="2">The sequence shown here is derived from an EMBL/GenBank/DDBJ whole genome shotgun (WGS) entry which is preliminary data.</text>
</comment>
<evidence type="ECO:0000313" key="3">
    <source>
        <dbReference type="Proteomes" id="UP000282076"/>
    </source>
</evidence>
<feature type="transmembrane region" description="Helical" evidence="1">
    <location>
        <begin position="133"/>
        <end position="153"/>
    </location>
</feature>
<evidence type="ECO:0000256" key="1">
    <source>
        <dbReference type="SAM" id="Phobius"/>
    </source>
</evidence>
<dbReference type="EMBL" id="RBZM01000002">
    <property type="protein sequence ID" value="RKP56925.1"/>
    <property type="molecule type" value="Genomic_DNA"/>
</dbReference>
<feature type="transmembrane region" description="Helical" evidence="1">
    <location>
        <begin position="93"/>
        <end position="112"/>
    </location>
</feature>
<feature type="transmembrane region" description="Helical" evidence="1">
    <location>
        <begin position="69"/>
        <end position="87"/>
    </location>
</feature>
<feature type="transmembrane region" description="Helical" evidence="1">
    <location>
        <begin position="6"/>
        <end position="23"/>
    </location>
</feature>
<keyword evidence="1" id="KW-1133">Transmembrane helix</keyword>
<keyword evidence="1" id="KW-0812">Transmembrane</keyword>